<evidence type="ECO:0000313" key="5">
    <source>
        <dbReference type="Proteomes" id="UP001209878"/>
    </source>
</evidence>
<dbReference type="Proteomes" id="UP001209878">
    <property type="component" value="Unassembled WGS sequence"/>
</dbReference>
<organism evidence="4 5">
    <name type="scientific">Ridgeia piscesae</name>
    <name type="common">Tubeworm</name>
    <dbReference type="NCBI Taxonomy" id="27915"/>
    <lineage>
        <taxon>Eukaryota</taxon>
        <taxon>Metazoa</taxon>
        <taxon>Spiralia</taxon>
        <taxon>Lophotrochozoa</taxon>
        <taxon>Annelida</taxon>
        <taxon>Polychaeta</taxon>
        <taxon>Sedentaria</taxon>
        <taxon>Canalipalpata</taxon>
        <taxon>Sabellida</taxon>
        <taxon>Siboglinidae</taxon>
        <taxon>Ridgeia</taxon>
    </lineage>
</organism>
<evidence type="ECO:0000256" key="2">
    <source>
        <dbReference type="ARBA" id="ARBA00023157"/>
    </source>
</evidence>
<comment type="caution">
    <text evidence="4">The sequence shown here is derived from an EMBL/GenBank/DDBJ whole genome shotgun (WGS) entry which is preliminary data.</text>
</comment>
<dbReference type="Gene3D" id="2.60.120.200">
    <property type="match status" value="1"/>
</dbReference>
<dbReference type="InterPro" id="IPR001791">
    <property type="entry name" value="Laminin_G"/>
</dbReference>
<dbReference type="InterPro" id="IPR013320">
    <property type="entry name" value="ConA-like_dom_sf"/>
</dbReference>
<evidence type="ECO:0000256" key="1">
    <source>
        <dbReference type="ARBA" id="ARBA00022729"/>
    </source>
</evidence>
<proteinExistence type="predicted"/>
<evidence type="ECO:0000259" key="3">
    <source>
        <dbReference type="SMART" id="SM00560"/>
    </source>
</evidence>
<reference evidence="4" key="1">
    <citation type="journal article" date="2023" name="Mol. Biol. Evol.">
        <title>Third-Generation Sequencing Reveals the Adaptive Role of the Epigenome in Three Deep-Sea Polychaetes.</title>
        <authorList>
            <person name="Perez M."/>
            <person name="Aroh O."/>
            <person name="Sun Y."/>
            <person name="Lan Y."/>
            <person name="Juniper S.K."/>
            <person name="Young C.R."/>
            <person name="Angers B."/>
            <person name="Qian P.Y."/>
        </authorList>
    </citation>
    <scope>NUCLEOTIDE SEQUENCE</scope>
    <source>
        <strain evidence="4">R07B-5</strain>
    </source>
</reference>
<keyword evidence="2" id="KW-1015">Disulfide bond</keyword>
<protein>
    <recommendedName>
        <fullName evidence="3">LamG-like jellyroll fold domain-containing protein</fullName>
    </recommendedName>
</protein>
<dbReference type="AlphaFoldDB" id="A0AAD9P4D6"/>
<sequence>MRNWFQDQHIRGWTVSAWYKSHSTRPGRGGIVDNGDCVDPSTFYLHTANGDTGHTPWVVAGIDTPIRVKAVAGVANDGRWRHVVMVYDGHSLTLYVDNEVIVSGTKPGLIENTPSPMYIGFATCRGRRGYFKGMIDEVRPPNVLQCTLCDCTITSCHVTSMYVMSVCVNQLQ</sequence>
<dbReference type="SUPFAM" id="SSF49899">
    <property type="entry name" value="Concanavalin A-like lectins/glucanases"/>
    <property type="match status" value="1"/>
</dbReference>
<accession>A0AAD9P4D6</accession>
<dbReference type="CDD" id="cd00110">
    <property type="entry name" value="LamG"/>
    <property type="match status" value="1"/>
</dbReference>
<dbReference type="InterPro" id="IPR006558">
    <property type="entry name" value="LamG-like"/>
</dbReference>
<dbReference type="SMART" id="SM00560">
    <property type="entry name" value="LamGL"/>
    <property type="match status" value="1"/>
</dbReference>
<dbReference type="Pfam" id="PF13385">
    <property type="entry name" value="Laminin_G_3"/>
    <property type="match status" value="1"/>
</dbReference>
<dbReference type="EMBL" id="JAODUO010000149">
    <property type="protein sequence ID" value="KAK2187932.1"/>
    <property type="molecule type" value="Genomic_DNA"/>
</dbReference>
<evidence type="ECO:0000313" key="4">
    <source>
        <dbReference type="EMBL" id="KAK2187932.1"/>
    </source>
</evidence>
<keyword evidence="1" id="KW-0732">Signal</keyword>
<name>A0AAD9P4D6_RIDPI</name>
<gene>
    <name evidence="4" type="ORF">NP493_149g00003</name>
</gene>
<keyword evidence="5" id="KW-1185">Reference proteome</keyword>
<feature type="domain" description="LamG-like jellyroll fold" evidence="3">
    <location>
        <begin position="11"/>
        <end position="151"/>
    </location>
</feature>